<sequence>MLRNKLIWVVSIPLLTVINSYADNITTTDISQQEEYYFDHDINLTLDNVSGKKVIHMGNHSVATINELNSKGLHLEIFGDATFSGQNLSGENNYIGVTGRLSLKQDVVHVNGKSDSLVVLKEILSPEGGKVVFKFDVQNQQVATGFRYSLPKNFNKEKITFFPELKNSKKASNFKDITLPVEMVFLRYNKKENELEWQTATEINNDYFKIEYSDDRLHWNELNKVKGYGNTKVKKNYKYALGFEKHQFYRVVQTDFNKNCSIFNVEVPFQNDKELSIKVINGQVSVQGNYEKTNLSVFDQKGTIIFNGVIHQKDKIDVPKRQFLILQVQSGKDVLTKKLMIQS</sequence>
<protein>
    <submittedName>
        <fullName evidence="2">Uncharacterized protein</fullName>
    </submittedName>
</protein>
<name>A0AAX1N7G3_9BACT</name>
<gene>
    <name evidence="2" type="ORF">KMW28_01925</name>
</gene>
<keyword evidence="1" id="KW-0732">Signal</keyword>
<proteinExistence type="predicted"/>
<dbReference type="EMBL" id="CP076132">
    <property type="protein sequence ID" value="QWG02366.1"/>
    <property type="molecule type" value="Genomic_DNA"/>
</dbReference>
<evidence type="ECO:0000256" key="1">
    <source>
        <dbReference type="SAM" id="SignalP"/>
    </source>
</evidence>
<dbReference type="RefSeq" id="WP_169664720.1">
    <property type="nucleotide sequence ID" value="NZ_CP076132.1"/>
</dbReference>
<dbReference type="Proteomes" id="UP000678679">
    <property type="component" value="Chromosome 1"/>
</dbReference>
<keyword evidence="3" id="KW-1185">Reference proteome</keyword>
<reference evidence="2 3" key="1">
    <citation type="submission" date="2021-05" db="EMBL/GenBank/DDBJ databases">
        <title>Comparative genomic studies on the polysaccharide-degrading batcterial strains of the Flammeovirga genus.</title>
        <authorList>
            <person name="Zewei F."/>
            <person name="Zheng Z."/>
            <person name="Yu L."/>
            <person name="Ruyue G."/>
            <person name="Yanhong M."/>
            <person name="Yuanyuan C."/>
            <person name="Jingyan G."/>
            <person name="Wenjun H."/>
        </authorList>
    </citation>
    <scope>NUCLEOTIDE SEQUENCE [LARGE SCALE GENOMIC DNA]</scope>
    <source>
        <strain evidence="2 3">NBRC:100898</strain>
    </source>
</reference>
<feature type="chain" id="PRO_5043410200" evidence="1">
    <location>
        <begin position="23"/>
        <end position="343"/>
    </location>
</feature>
<dbReference type="KEGG" id="fya:KMW28_01925"/>
<evidence type="ECO:0000313" key="3">
    <source>
        <dbReference type="Proteomes" id="UP000678679"/>
    </source>
</evidence>
<accession>A0AAX1N7G3</accession>
<organism evidence="2 3">
    <name type="scientific">Flammeovirga yaeyamensis</name>
    <dbReference type="NCBI Taxonomy" id="367791"/>
    <lineage>
        <taxon>Bacteria</taxon>
        <taxon>Pseudomonadati</taxon>
        <taxon>Bacteroidota</taxon>
        <taxon>Cytophagia</taxon>
        <taxon>Cytophagales</taxon>
        <taxon>Flammeovirgaceae</taxon>
        <taxon>Flammeovirga</taxon>
    </lineage>
</organism>
<evidence type="ECO:0000313" key="2">
    <source>
        <dbReference type="EMBL" id="QWG02366.1"/>
    </source>
</evidence>
<feature type="signal peptide" evidence="1">
    <location>
        <begin position="1"/>
        <end position="22"/>
    </location>
</feature>
<dbReference type="AlphaFoldDB" id="A0AAX1N7G3"/>